<protein>
    <submittedName>
        <fullName evidence="1">Uncharacterized protein</fullName>
    </submittedName>
</protein>
<name>A0A8S5UMD3_9CAUD</name>
<organism evidence="1">
    <name type="scientific">Myoviridae sp. ctCo31</name>
    <dbReference type="NCBI Taxonomy" id="2825053"/>
    <lineage>
        <taxon>Viruses</taxon>
        <taxon>Duplodnaviria</taxon>
        <taxon>Heunggongvirae</taxon>
        <taxon>Uroviricota</taxon>
        <taxon>Caudoviricetes</taxon>
    </lineage>
</organism>
<evidence type="ECO:0000313" key="1">
    <source>
        <dbReference type="EMBL" id="DAF95639.1"/>
    </source>
</evidence>
<proteinExistence type="predicted"/>
<accession>A0A8S5UMD3</accession>
<reference evidence="1" key="1">
    <citation type="journal article" date="2021" name="Proc. Natl. Acad. Sci. U.S.A.">
        <title>A Catalog of Tens of Thousands of Viruses from Human Metagenomes Reveals Hidden Associations with Chronic Diseases.</title>
        <authorList>
            <person name="Tisza M.J."/>
            <person name="Buck C.B."/>
        </authorList>
    </citation>
    <scope>NUCLEOTIDE SEQUENCE</scope>
    <source>
        <strain evidence="1">CtCo31</strain>
    </source>
</reference>
<sequence>MFIYSWNRRNIRKINRKRSLRSWCIVTGKSKI</sequence>
<dbReference type="EMBL" id="BK016109">
    <property type="protein sequence ID" value="DAF95639.1"/>
    <property type="molecule type" value="Genomic_DNA"/>
</dbReference>